<accession>A0A068Y9D9</accession>
<protein>
    <submittedName>
        <fullName evidence="1">Uncharacterized protein</fullName>
    </submittedName>
</protein>
<proteinExistence type="predicted"/>
<evidence type="ECO:0000313" key="1">
    <source>
        <dbReference type="EMBL" id="CUT99195.1"/>
    </source>
</evidence>
<dbReference type="AlphaFoldDB" id="A0A068Y9D9"/>
<evidence type="ECO:0000313" key="2">
    <source>
        <dbReference type="Proteomes" id="UP000017246"/>
    </source>
</evidence>
<sequence>MHHLFFLDSYFHLKKLVVLSIFNVAFFITQKFCTAEKHLQRGAGCGEVIQSCPSICLEGLPNKCQCLACLPHGLLYCEWTGARSTEVHMSPHTYGTGDSISLTVRSRLPACLSQWFAQLPFMSTSACLGSA</sequence>
<reference evidence="1" key="1">
    <citation type="journal article" date="2013" name="Nature">
        <title>The genomes of four tapeworm species reveal adaptations to parasitism.</title>
        <authorList>
            <person name="Tsai I.J."/>
            <person name="Zarowiecki M."/>
            <person name="Holroyd N."/>
            <person name="Garciarrubio A."/>
            <person name="Sanchez-Flores A."/>
            <person name="Brooks K.L."/>
            <person name="Tracey A."/>
            <person name="Bobes R.J."/>
            <person name="Fragoso G."/>
            <person name="Sciutto E."/>
            <person name="Aslett M."/>
            <person name="Beasley H."/>
            <person name="Bennett H.M."/>
            <person name="Cai J."/>
            <person name="Camicia F."/>
            <person name="Clark R."/>
            <person name="Cucher M."/>
            <person name="De Silva N."/>
            <person name="Day T.A."/>
            <person name="Deplazes P."/>
            <person name="Estrada K."/>
            <person name="Fernandez C."/>
            <person name="Holland P.W."/>
            <person name="Hou J."/>
            <person name="Hu S."/>
            <person name="Huckvale T."/>
            <person name="Hung S.S."/>
            <person name="Kamenetzky L."/>
            <person name="Keane J.A."/>
            <person name="Kiss F."/>
            <person name="Koziol U."/>
            <person name="Lambert O."/>
            <person name="Liu K."/>
            <person name="Luo X."/>
            <person name="Luo Y."/>
            <person name="Macchiaroli N."/>
            <person name="Nichol S."/>
            <person name="Paps J."/>
            <person name="Parkinson J."/>
            <person name="Pouchkina-Stantcheva N."/>
            <person name="Riddiford N."/>
            <person name="Rosenzvit M."/>
            <person name="Salinas G."/>
            <person name="Wasmuth J.D."/>
            <person name="Zamanian M."/>
            <person name="Zheng Y."/>
            <person name="Cai X."/>
            <person name="Soberon X."/>
            <person name="Olson P.D."/>
            <person name="Laclette J.P."/>
            <person name="Brehm K."/>
            <person name="Berriman M."/>
            <person name="Garciarrubio A."/>
            <person name="Bobes R.J."/>
            <person name="Fragoso G."/>
            <person name="Sanchez-Flores A."/>
            <person name="Estrada K."/>
            <person name="Cevallos M.A."/>
            <person name="Morett E."/>
            <person name="Gonzalez V."/>
            <person name="Portillo T."/>
            <person name="Ochoa-Leyva A."/>
            <person name="Jose M.V."/>
            <person name="Sciutto E."/>
            <person name="Landa A."/>
            <person name="Jimenez L."/>
            <person name="Valdes V."/>
            <person name="Carrero J.C."/>
            <person name="Larralde C."/>
            <person name="Morales-Montor J."/>
            <person name="Limon-Lason J."/>
            <person name="Soberon X."/>
            <person name="Laclette J.P."/>
        </authorList>
    </citation>
    <scope>NUCLEOTIDE SEQUENCE [LARGE SCALE GENOMIC DNA]</scope>
</reference>
<organism evidence="1 2">
    <name type="scientific">Echinococcus multilocularis</name>
    <name type="common">Fox tapeworm</name>
    <dbReference type="NCBI Taxonomy" id="6211"/>
    <lineage>
        <taxon>Eukaryota</taxon>
        <taxon>Metazoa</taxon>
        <taxon>Spiralia</taxon>
        <taxon>Lophotrochozoa</taxon>
        <taxon>Platyhelminthes</taxon>
        <taxon>Cestoda</taxon>
        <taxon>Eucestoda</taxon>
        <taxon>Cyclophyllidea</taxon>
        <taxon>Taeniidae</taxon>
        <taxon>Echinococcus</taxon>
    </lineage>
</organism>
<reference evidence="1" key="2">
    <citation type="submission" date="2015-11" db="EMBL/GenBank/DDBJ databases">
        <authorList>
            <person name="Zhang Y."/>
            <person name="Guo Z."/>
        </authorList>
    </citation>
    <scope>NUCLEOTIDE SEQUENCE</scope>
</reference>
<dbReference type="EMBL" id="LN902845">
    <property type="protein sequence ID" value="CUT99195.1"/>
    <property type="molecule type" value="Genomic_DNA"/>
</dbReference>
<keyword evidence="2" id="KW-1185">Reference proteome</keyword>
<name>A0A068Y9D9_ECHMU</name>
<dbReference type="Proteomes" id="UP000017246">
    <property type="component" value="Unassembled WGS sequence"/>
</dbReference>